<dbReference type="InterPro" id="IPR029032">
    <property type="entry name" value="AhpD-like"/>
</dbReference>
<comment type="caution">
    <text evidence="2">The sequence shown here is derived from an EMBL/GenBank/DDBJ whole genome shotgun (WGS) entry which is preliminary data.</text>
</comment>
<name>A0A2A5IZU0_RHOSG</name>
<dbReference type="PANTHER" id="PTHR33930">
    <property type="entry name" value="ALKYL HYDROPEROXIDE REDUCTASE AHPD"/>
    <property type="match status" value="1"/>
</dbReference>
<accession>A0A2A5IZU0</accession>
<dbReference type="NCBIfam" id="TIGR00778">
    <property type="entry name" value="ahpD_dom"/>
    <property type="match status" value="1"/>
</dbReference>
<organism evidence="2 3">
    <name type="scientific">Rhodococcus qingshengii</name>
    <dbReference type="NCBI Taxonomy" id="334542"/>
    <lineage>
        <taxon>Bacteria</taxon>
        <taxon>Bacillati</taxon>
        <taxon>Actinomycetota</taxon>
        <taxon>Actinomycetes</taxon>
        <taxon>Mycobacteriales</taxon>
        <taxon>Nocardiaceae</taxon>
        <taxon>Rhodococcus</taxon>
        <taxon>Rhodococcus erythropolis group</taxon>
    </lineage>
</organism>
<dbReference type="Proteomes" id="UP000230886">
    <property type="component" value="Unassembled WGS sequence"/>
</dbReference>
<sequence length="118" mass="12348">MVTNHDAHSHEDGNRAYVRALKQHAPQALAAFSAFDEASLRAPGRAIPRKYTELIAVAVALTTQCSSCIDSHVVSARTAGATEQELAETVFVGAALRAGAGMSHGLAALRAYDTPTTS</sequence>
<dbReference type="RefSeq" id="WP_099698972.1">
    <property type="nucleotide sequence ID" value="NZ_NOVD01000069.1"/>
</dbReference>
<dbReference type="SUPFAM" id="SSF69118">
    <property type="entry name" value="AhpD-like"/>
    <property type="match status" value="1"/>
</dbReference>
<evidence type="ECO:0000259" key="1">
    <source>
        <dbReference type="Pfam" id="PF02627"/>
    </source>
</evidence>
<protein>
    <recommendedName>
        <fullName evidence="1">Carboxymuconolactone decarboxylase-like domain-containing protein</fullName>
    </recommendedName>
</protein>
<dbReference type="EMBL" id="NOVD01000069">
    <property type="protein sequence ID" value="PCK22499.1"/>
    <property type="molecule type" value="Genomic_DNA"/>
</dbReference>
<gene>
    <name evidence="2" type="ORF">CHR55_32280</name>
</gene>
<dbReference type="Gene3D" id="1.20.1290.10">
    <property type="entry name" value="AhpD-like"/>
    <property type="match status" value="1"/>
</dbReference>
<reference evidence="2 3" key="1">
    <citation type="submission" date="2017-07" db="EMBL/GenBank/DDBJ databases">
        <title>Draft sequence of Rhodococcus enclensis 23b-28.</title>
        <authorList>
            <person name="Besaury L."/>
            <person name="Sancelme M."/>
            <person name="Amato P."/>
            <person name="Lallement A."/>
            <person name="Delort A.-M."/>
        </authorList>
    </citation>
    <scope>NUCLEOTIDE SEQUENCE [LARGE SCALE GENOMIC DNA]</scope>
    <source>
        <strain evidence="2 3">23b-28</strain>
    </source>
</reference>
<dbReference type="PANTHER" id="PTHR33930:SF2">
    <property type="entry name" value="BLR3452 PROTEIN"/>
    <property type="match status" value="1"/>
</dbReference>
<dbReference type="InterPro" id="IPR003779">
    <property type="entry name" value="CMD-like"/>
</dbReference>
<dbReference type="Pfam" id="PF02627">
    <property type="entry name" value="CMD"/>
    <property type="match status" value="1"/>
</dbReference>
<evidence type="ECO:0000313" key="3">
    <source>
        <dbReference type="Proteomes" id="UP000230886"/>
    </source>
</evidence>
<evidence type="ECO:0000313" key="2">
    <source>
        <dbReference type="EMBL" id="PCK22499.1"/>
    </source>
</evidence>
<dbReference type="InterPro" id="IPR004675">
    <property type="entry name" value="AhpD_core"/>
</dbReference>
<feature type="domain" description="Carboxymuconolactone decarboxylase-like" evidence="1">
    <location>
        <begin position="26"/>
        <end position="110"/>
    </location>
</feature>
<dbReference type="GO" id="GO:0051920">
    <property type="term" value="F:peroxiredoxin activity"/>
    <property type="evidence" value="ECO:0007669"/>
    <property type="project" value="InterPro"/>
</dbReference>
<dbReference type="AlphaFoldDB" id="A0A2A5IZU0"/>
<proteinExistence type="predicted"/>